<dbReference type="InterPro" id="IPR000682">
    <property type="entry name" value="PCMT"/>
</dbReference>
<organism evidence="12 15">
    <name type="scientific">Streptomyces radicis</name>
    <dbReference type="NCBI Taxonomy" id="1750517"/>
    <lineage>
        <taxon>Bacteria</taxon>
        <taxon>Bacillati</taxon>
        <taxon>Actinomycetota</taxon>
        <taxon>Actinomycetes</taxon>
        <taxon>Kitasatosporales</taxon>
        <taxon>Streptomycetaceae</taxon>
        <taxon>Streptomyces</taxon>
    </lineage>
</organism>
<evidence type="ECO:0000313" key="15">
    <source>
        <dbReference type="Proteomes" id="UP000275024"/>
    </source>
</evidence>
<dbReference type="OrthoDB" id="5143400at2"/>
<dbReference type="EMBL" id="RBDY01000023">
    <property type="protein sequence ID" value="RKN17531.1"/>
    <property type="molecule type" value="Genomic_DNA"/>
</dbReference>
<gene>
    <name evidence="13" type="ORF">D7318_23855</name>
    <name evidence="12" type="ORF">D7319_24490</name>
</gene>
<evidence type="ECO:0000256" key="10">
    <source>
        <dbReference type="ARBA" id="ARBA00031323"/>
    </source>
</evidence>
<evidence type="ECO:0000256" key="3">
    <source>
        <dbReference type="ARBA" id="ARBA00011890"/>
    </source>
</evidence>
<sequence length="381" mass="40605">MSPLTAEEARADLAHTLTTSGALRTPGWQAAFAAVPREVFAPAFSIRTPRGLRDCTAADPDFWATVYSDDSLITLRDAAGTAISSSSQPSLMARMLEAFTVNDGDRVLEIGTGTGYNTALLCHRLGAERVVSVDIDPVLTEAAREKLRRIGYEPEIITGDGTAGHPGSGPYDGILATCGVHRIPRAWLDQLRPGAVIVANIGAGIVRLVTREDGGATGRYLPEEAGFMPARPVADHVAATAGRYSALIVRTPGRTRVEPLPVAREEAADFYRALALTRAMEVVLVHHGVLGMTLRDGEKTTHGLVHPPTASWARVVPDGAGAVAEVTTGGPRDLWAERRALLVPWFRAGRPGPGRYGLSVDPRGGHTLWREGPDRLSLALT</sequence>
<evidence type="ECO:0000256" key="1">
    <source>
        <dbReference type="ARBA" id="ARBA00004496"/>
    </source>
</evidence>
<comment type="similarity">
    <text evidence="2">Belongs to the methyltransferase superfamily. L-isoaspartyl/D-aspartyl protein methyltransferase family.</text>
</comment>
<dbReference type="RefSeq" id="WP_120699245.1">
    <property type="nucleotide sequence ID" value="NZ_RBDX01000025.1"/>
</dbReference>
<evidence type="ECO:0000256" key="6">
    <source>
        <dbReference type="ARBA" id="ARBA00022603"/>
    </source>
</evidence>
<dbReference type="GO" id="GO:0005737">
    <property type="term" value="C:cytoplasm"/>
    <property type="evidence" value="ECO:0007669"/>
    <property type="project" value="UniProtKB-SubCell"/>
</dbReference>
<evidence type="ECO:0000256" key="8">
    <source>
        <dbReference type="ARBA" id="ARBA00022691"/>
    </source>
</evidence>
<evidence type="ECO:0000313" key="13">
    <source>
        <dbReference type="EMBL" id="RKN17531.1"/>
    </source>
</evidence>
<evidence type="ECO:0000256" key="5">
    <source>
        <dbReference type="ARBA" id="ARBA00022490"/>
    </source>
</evidence>
<dbReference type="SUPFAM" id="SSF53335">
    <property type="entry name" value="S-adenosyl-L-methionine-dependent methyltransferases"/>
    <property type="match status" value="1"/>
</dbReference>
<dbReference type="InterPro" id="IPR029063">
    <property type="entry name" value="SAM-dependent_MTases_sf"/>
</dbReference>
<reference evidence="14 15" key="1">
    <citation type="submission" date="2018-09" db="EMBL/GenBank/DDBJ databases">
        <title>Streptomyces sp. nov. DS1-2, an endophytic actinomycete isolated from roots of Dendrobium scabrilingue.</title>
        <authorList>
            <person name="Kuncharoen N."/>
            <person name="Kudo T."/>
            <person name="Ohkuma M."/>
            <person name="Yuki M."/>
            <person name="Tanasupawat S."/>
        </authorList>
    </citation>
    <scope>NUCLEOTIDE SEQUENCE [LARGE SCALE GENOMIC DNA]</scope>
    <source>
        <strain evidence="12 15">AZ1-7</strain>
        <strain evidence="13 14">DS1-2</strain>
    </source>
</reference>
<accession>A0A3A9VXL9</accession>
<comment type="caution">
    <text evidence="12">The sequence shown here is derived from an EMBL/GenBank/DDBJ whole genome shotgun (WGS) entry which is preliminary data.</text>
</comment>
<dbReference type="PANTHER" id="PTHR11579:SF0">
    <property type="entry name" value="PROTEIN-L-ISOASPARTATE(D-ASPARTATE) O-METHYLTRANSFERASE"/>
    <property type="match status" value="1"/>
</dbReference>
<keyword evidence="7 12" id="KW-0808">Transferase</keyword>
<dbReference type="EC" id="2.1.1.77" evidence="3"/>
<keyword evidence="6 12" id="KW-0489">Methyltransferase</keyword>
<keyword evidence="14" id="KW-1185">Reference proteome</keyword>
<dbReference type="EMBL" id="RBDX01000025">
    <property type="protein sequence ID" value="RKN05691.1"/>
    <property type="molecule type" value="Genomic_DNA"/>
</dbReference>
<protein>
    <recommendedName>
        <fullName evidence="4">Protein-L-isoaspartate O-methyltransferase</fullName>
        <ecNumber evidence="3">2.1.1.77</ecNumber>
    </recommendedName>
    <alternativeName>
        <fullName evidence="11">L-isoaspartyl protein carboxyl methyltransferase</fullName>
    </alternativeName>
    <alternativeName>
        <fullName evidence="9">Protein L-isoaspartyl methyltransferase</fullName>
    </alternativeName>
    <alternativeName>
        <fullName evidence="10">Protein-beta-aspartate methyltransferase</fullName>
    </alternativeName>
</protein>
<dbReference type="GO" id="GO:0032259">
    <property type="term" value="P:methylation"/>
    <property type="evidence" value="ECO:0007669"/>
    <property type="project" value="UniProtKB-KW"/>
</dbReference>
<dbReference type="AlphaFoldDB" id="A0A3A9VXL9"/>
<evidence type="ECO:0000256" key="7">
    <source>
        <dbReference type="ARBA" id="ARBA00022679"/>
    </source>
</evidence>
<proteinExistence type="inferred from homology"/>
<dbReference type="Gene3D" id="3.40.50.150">
    <property type="entry name" value="Vaccinia Virus protein VP39"/>
    <property type="match status" value="1"/>
</dbReference>
<name>A0A3A9VXL9_9ACTN</name>
<dbReference type="PANTHER" id="PTHR11579">
    <property type="entry name" value="PROTEIN-L-ISOASPARTATE O-METHYLTRANSFERASE"/>
    <property type="match status" value="1"/>
</dbReference>
<dbReference type="Proteomes" id="UP000275024">
    <property type="component" value="Unassembled WGS sequence"/>
</dbReference>
<keyword evidence="8" id="KW-0949">S-adenosyl-L-methionine</keyword>
<dbReference type="CDD" id="cd02440">
    <property type="entry name" value="AdoMet_MTases"/>
    <property type="match status" value="1"/>
</dbReference>
<evidence type="ECO:0000256" key="9">
    <source>
        <dbReference type="ARBA" id="ARBA00030757"/>
    </source>
</evidence>
<dbReference type="GO" id="GO:0004719">
    <property type="term" value="F:protein-L-isoaspartate (D-aspartate) O-methyltransferase activity"/>
    <property type="evidence" value="ECO:0007669"/>
    <property type="project" value="UniProtKB-EC"/>
</dbReference>
<evidence type="ECO:0000313" key="14">
    <source>
        <dbReference type="Proteomes" id="UP000268652"/>
    </source>
</evidence>
<evidence type="ECO:0000256" key="4">
    <source>
        <dbReference type="ARBA" id="ARBA00013346"/>
    </source>
</evidence>
<evidence type="ECO:0000256" key="11">
    <source>
        <dbReference type="ARBA" id="ARBA00031350"/>
    </source>
</evidence>
<keyword evidence="5" id="KW-0963">Cytoplasm</keyword>
<evidence type="ECO:0000256" key="2">
    <source>
        <dbReference type="ARBA" id="ARBA00005369"/>
    </source>
</evidence>
<dbReference type="Proteomes" id="UP000268652">
    <property type="component" value="Unassembled WGS sequence"/>
</dbReference>
<dbReference type="Pfam" id="PF01135">
    <property type="entry name" value="PCMT"/>
    <property type="match status" value="1"/>
</dbReference>
<comment type="subcellular location">
    <subcellularLocation>
        <location evidence="1">Cytoplasm</location>
    </subcellularLocation>
</comment>
<evidence type="ECO:0000313" key="12">
    <source>
        <dbReference type="EMBL" id="RKN05691.1"/>
    </source>
</evidence>